<dbReference type="Proteomes" id="UP000827721">
    <property type="component" value="Unassembled WGS sequence"/>
</dbReference>
<organism evidence="2 3">
    <name type="scientific">Xanthoceras sorbifolium</name>
    <dbReference type="NCBI Taxonomy" id="99658"/>
    <lineage>
        <taxon>Eukaryota</taxon>
        <taxon>Viridiplantae</taxon>
        <taxon>Streptophyta</taxon>
        <taxon>Embryophyta</taxon>
        <taxon>Tracheophyta</taxon>
        <taxon>Spermatophyta</taxon>
        <taxon>Magnoliopsida</taxon>
        <taxon>eudicotyledons</taxon>
        <taxon>Gunneridae</taxon>
        <taxon>Pentapetalae</taxon>
        <taxon>rosids</taxon>
        <taxon>malvids</taxon>
        <taxon>Sapindales</taxon>
        <taxon>Sapindaceae</taxon>
        <taxon>Xanthoceroideae</taxon>
        <taxon>Xanthoceras</taxon>
    </lineage>
</organism>
<protein>
    <submittedName>
        <fullName evidence="2">Uncharacterized protein</fullName>
    </submittedName>
</protein>
<sequence length="196" mass="20888">MEEESKRQRKQNDGDSFSAAKRPRPLSDGDGGEDVMAWLSMDEDAVGDEIMKLLDSTEANTVGELTRVKFIDNPYSSTFTFQSSSSYITINGNEESCGSSFSDKESSVMASVDRGGIVNDALAGVEEWLKELEGGACCSNEVEASGWIVDEDEDEGGTGTGTGTGGLLKGGMLVGWDGSDLDDYVLARFLGEDAAF</sequence>
<accession>A0ABQ8I6J8</accession>
<dbReference type="PANTHER" id="PTHR37265:SF5">
    <property type="entry name" value="OS01G0195300 PROTEIN"/>
    <property type="match status" value="1"/>
</dbReference>
<keyword evidence="3" id="KW-1185">Reference proteome</keyword>
<dbReference type="EMBL" id="JAFEMO010000004">
    <property type="protein sequence ID" value="KAH7572139.1"/>
    <property type="molecule type" value="Genomic_DNA"/>
</dbReference>
<feature type="region of interest" description="Disordered" evidence="1">
    <location>
        <begin position="1"/>
        <end position="34"/>
    </location>
</feature>
<gene>
    <name evidence="2" type="ORF">JRO89_XS04G0210200</name>
</gene>
<dbReference type="PANTHER" id="PTHR37265">
    <property type="entry name" value="OS01G0195300 PROTEIN"/>
    <property type="match status" value="1"/>
</dbReference>
<comment type="caution">
    <text evidence="2">The sequence shown here is derived from an EMBL/GenBank/DDBJ whole genome shotgun (WGS) entry which is preliminary data.</text>
</comment>
<evidence type="ECO:0000313" key="2">
    <source>
        <dbReference type="EMBL" id="KAH7572139.1"/>
    </source>
</evidence>
<evidence type="ECO:0000256" key="1">
    <source>
        <dbReference type="SAM" id="MobiDB-lite"/>
    </source>
</evidence>
<proteinExistence type="predicted"/>
<evidence type="ECO:0000313" key="3">
    <source>
        <dbReference type="Proteomes" id="UP000827721"/>
    </source>
</evidence>
<name>A0ABQ8I6J8_9ROSI</name>
<feature type="compositionally biased region" description="Basic and acidic residues" evidence="1">
    <location>
        <begin position="1"/>
        <end position="13"/>
    </location>
</feature>
<reference evidence="2 3" key="1">
    <citation type="submission" date="2021-02" db="EMBL/GenBank/DDBJ databases">
        <title>Plant Genome Project.</title>
        <authorList>
            <person name="Zhang R.-G."/>
        </authorList>
    </citation>
    <scope>NUCLEOTIDE SEQUENCE [LARGE SCALE GENOMIC DNA]</scope>
    <source>
        <tissue evidence="2">Leaves</tissue>
    </source>
</reference>